<reference evidence="2" key="1">
    <citation type="submission" date="2014-05" db="EMBL/GenBank/DDBJ databases">
        <title>The transcriptome of the halophilic microalga Tetraselmis sp. GSL018 isolated from the Great Salt Lake, Utah.</title>
        <authorList>
            <person name="Jinkerson R.E."/>
            <person name="D'Adamo S."/>
            <person name="Posewitz M.C."/>
        </authorList>
    </citation>
    <scope>NUCLEOTIDE SEQUENCE</scope>
    <source>
        <strain evidence="2">GSL018</strain>
    </source>
</reference>
<gene>
    <name evidence="2" type="ORF">TSPGSL018_7880</name>
</gene>
<evidence type="ECO:0000256" key="1">
    <source>
        <dbReference type="SAM" id="SignalP"/>
    </source>
</evidence>
<sequence length="190" mass="22024">ENRKTVLWVLFALQLFIYSISKDQIYDKVNNERNERTLKTRGKPLPRSLKHEDRFKQSRQKPAQCIAAKMSSKQVDLHLGNLNTVEDRLLALAETTSNFVFWPSEVRIVWPVTNECPVKFSLLFRAFTMEIVDKAHNCASALPEHPSELCWLAQFAPICKIQGHDTSKSKRSLDDIFRDLKPSKQVENRI</sequence>
<evidence type="ECO:0000313" key="2">
    <source>
        <dbReference type="EMBL" id="JAC81461.1"/>
    </source>
</evidence>
<dbReference type="AlphaFoldDB" id="A0A061SFD6"/>
<dbReference type="EMBL" id="GBEZ01003699">
    <property type="protein sequence ID" value="JAC81461.1"/>
    <property type="molecule type" value="Transcribed_RNA"/>
</dbReference>
<proteinExistence type="predicted"/>
<organism evidence="2">
    <name type="scientific">Tetraselmis sp. GSL018</name>
    <dbReference type="NCBI Taxonomy" id="582737"/>
    <lineage>
        <taxon>Eukaryota</taxon>
        <taxon>Viridiplantae</taxon>
        <taxon>Chlorophyta</taxon>
        <taxon>core chlorophytes</taxon>
        <taxon>Chlorodendrophyceae</taxon>
        <taxon>Chlorodendrales</taxon>
        <taxon>Chlorodendraceae</taxon>
        <taxon>Tetraselmis</taxon>
    </lineage>
</organism>
<feature type="signal peptide" evidence="1">
    <location>
        <begin position="1"/>
        <end position="21"/>
    </location>
</feature>
<protein>
    <submittedName>
        <fullName evidence="2">Uncharacterized protein</fullName>
    </submittedName>
</protein>
<feature type="non-terminal residue" evidence="2">
    <location>
        <position position="1"/>
    </location>
</feature>
<keyword evidence="1" id="KW-0732">Signal</keyword>
<accession>A0A061SFD6</accession>
<feature type="chain" id="PRO_5001606438" evidence="1">
    <location>
        <begin position="22"/>
        <end position="190"/>
    </location>
</feature>
<feature type="non-terminal residue" evidence="2">
    <location>
        <position position="190"/>
    </location>
</feature>
<name>A0A061SFD6_9CHLO</name>